<comment type="caution">
    <text evidence="1">The sequence shown here is derived from an EMBL/GenBank/DDBJ whole genome shotgun (WGS) entry which is preliminary data.</text>
</comment>
<accession>A0A6L5QBR2</accession>
<proteinExistence type="predicted"/>
<sequence>MKNPAKTPKFTLIQGGKSAVISEAAEPFASYFHSPGNSPSAFESNRLRRAILGLRVAEVGQTVEDILQEISDKLDTGEDYDFSRVMFIKDRLELYGLRFCLARPEMNLVREGYLMLAWPDRLLRKHPELAGLHPLAHQSLTLG</sequence>
<dbReference type="RefSeq" id="WP_154362092.1">
    <property type="nucleotide sequence ID" value="NZ_WKJM01000003.1"/>
</dbReference>
<dbReference type="AlphaFoldDB" id="A0A6L5QBR2"/>
<dbReference type="EMBL" id="WKJM01000003">
    <property type="protein sequence ID" value="MRX07156.1"/>
    <property type="molecule type" value="Genomic_DNA"/>
</dbReference>
<protein>
    <submittedName>
        <fullName evidence="1">Uncharacterized protein</fullName>
    </submittedName>
</protein>
<evidence type="ECO:0000313" key="1">
    <source>
        <dbReference type="EMBL" id="MRX07156.1"/>
    </source>
</evidence>
<reference evidence="1 2" key="1">
    <citation type="submission" date="2019-11" db="EMBL/GenBank/DDBJ databases">
        <title>Novel species isolated from a subtropical stream in China.</title>
        <authorList>
            <person name="Lu H."/>
        </authorList>
    </citation>
    <scope>NUCLEOTIDE SEQUENCE [LARGE SCALE GENOMIC DNA]</scope>
    <source>
        <strain evidence="1 2">FT25W</strain>
    </source>
</reference>
<name>A0A6L5QBR2_9BURK</name>
<evidence type="ECO:0000313" key="2">
    <source>
        <dbReference type="Proteomes" id="UP000481037"/>
    </source>
</evidence>
<keyword evidence="2" id="KW-1185">Reference proteome</keyword>
<dbReference type="Proteomes" id="UP000481037">
    <property type="component" value="Unassembled WGS sequence"/>
</dbReference>
<gene>
    <name evidence="1" type="ORF">GJ697_04830</name>
</gene>
<organism evidence="1 2">
    <name type="scientific">Duganella alba</name>
    <dbReference type="NCBI Taxonomy" id="2666081"/>
    <lineage>
        <taxon>Bacteria</taxon>
        <taxon>Pseudomonadati</taxon>
        <taxon>Pseudomonadota</taxon>
        <taxon>Betaproteobacteria</taxon>
        <taxon>Burkholderiales</taxon>
        <taxon>Oxalobacteraceae</taxon>
        <taxon>Telluria group</taxon>
        <taxon>Duganella</taxon>
    </lineage>
</organism>